<sequence length="136" mass="14731">MAAITTAQNEVRTTPCANPGKGKLRMLTATPCHSDPCEIKKGGVTTFDFVFVPDMTSTTFRVDAYVSIMGFTIRIPGIEPDLCKAAVRCPINKDEPVIGGFNMSVPKVPIRRTVVEVKITGDHGMMSCFTHSILLA</sequence>
<feature type="domain" description="MD-2-related lipid-recognition" evidence="4">
    <location>
        <begin position="13"/>
        <end position="133"/>
    </location>
</feature>
<evidence type="ECO:0000256" key="2">
    <source>
        <dbReference type="ARBA" id="ARBA00006370"/>
    </source>
</evidence>
<name>A0A7M7KWK4_VARDE</name>
<dbReference type="EnsemblMetazoa" id="XM_022814998">
    <property type="protein sequence ID" value="XP_022670733"/>
    <property type="gene ID" value="LOC111254301"/>
</dbReference>
<dbReference type="GeneID" id="111254301"/>
<dbReference type="GO" id="GO:0005576">
    <property type="term" value="C:extracellular region"/>
    <property type="evidence" value="ECO:0007669"/>
    <property type="project" value="UniProtKB-SubCell"/>
</dbReference>
<dbReference type="FunFam" id="2.60.40.770:FF:000001">
    <property type="entry name" value="NPC intracellular cholesterol transporter 2"/>
    <property type="match status" value="1"/>
</dbReference>
<dbReference type="Gene3D" id="2.60.40.770">
    <property type="match status" value="1"/>
</dbReference>
<evidence type="ECO:0000256" key="3">
    <source>
        <dbReference type="ARBA" id="ARBA00022525"/>
    </source>
</evidence>
<dbReference type="InterPro" id="IPR014756">
    <property type="entry name" value="Ig_E-set"/>
</dbReference>
<dbReference type="SUPFAM" id="SSF81296">
    <property type="entry name" value="E set domains"/>
    <property type="match status" value="1"/>
</dbReference>
<reference evidence="5" key="1">
    <citation type="submission" date="2021-01" db="UniProtKB">
        <authorList>
            <consortium name="EnsemblMetazoa"/>
        </authorList>
    </citation>
    <scope>IDENTIFICATION</scope>
</reference>
<comment type="subcellular location">
    <subcellularLocation>
        <location evidence="1">Secreted</location>
    </subcellularLocation>
</comment>
<keyword evidence="6" id="KW-1185">Reference proteome</keyword>
<organism evidence="5 6">
    <name type="scientific">Varroa destructor</name>
    <name type="common">Honeybee mite</name>
    <dbReference type="NCBI Taxonomy" id="109461"/>
    <lineage>
        <taxon>Eukaryota</taxon>
        <taxon>Metazoa</taxon>
        <taxon>Ecdysozoa</taxon>
        <taxon>Arthropoda</taxon>
        <taxon>Chelicerata</taxon>
        <taxon>Arachnida</taxon>
        <taxon>Acari</taxon>
        <taxon>Parasitiformes</taxon>
        <taxon>Mesostigmata</taxon>
        <taxon>Gamasina</taxon>
        <taxon>Dermanyssoidea</taxon>
        <taxon>Varroidae</taxon>
        <taxon>Varroa</taxon>
    </lineage>
</organism>
<dbReference type="OMA" id="DCANHEI"/>
<evidence type="ECO:0000313" key="6">
    <source>
        <dbReference type="Proteomes" id="UP000594260"/>
    </source>
</evidence>
<dbReference type="SMR" id="A0A7M7KWK4"/>
<comment type="similarity">
    <text evidence="2">Belongs to the NPC2 family.</text>
</comment>
<dbReference type="InParanoid" id="A0A7M7KWK4"/>
<evidence type="ECO:0000313" key="5">
    <source>
        <dbReference type="EnsemblMetazoa" id="XP_022670733"/>
    </source>
</evidence>
<dbReference type="InterPro" id="IPR003172">
    <property type="entry name" value="ML_dom"/>
</dbReference>
<dbReference type="OrthoDB" id="6489064at2759"/>
<dbReference type="Pfam" id="PF02221">
    <property type="entry name" value="E1_DerP2_DerF2"/>
    <property type="match status" value="1"/>
</dbReference>
<protein>
    <recommendedName>
        <fullName evidence="4">MD-2-related lipid-recognition domain-containing protein</fullName>
    </recommendedName>
</protein>
<evidence type="ECO:0000259" key="4">
    <source>
        <dbReference type="SMART" id="SM00737"/>
    </source>
</evidence>
<dbReference type="AlphaFoldDB" id="A0A7M7KWK4"/>
<proteinExistence type="inferred from homology"/>
<dbReference type="KEGG" id="vde:111254301"/>
<keyword evidence="3" id="KW-0964">Secreted</keyword>
<dbReference type="RefSeq" id="XP_022670733.1">
    <property type="nucleotide sequence ID" value="XM_022814998.1"/>
</dbReference>
<dbReference type="SMART" id="SM00737">
    <property type="entry name" value="ML"/>
    <property type="match status" value="1"/>
</dbReference>
<dbReference type="Proteomes" id="UP000594260">
    <property type="component" value="Unplaced"/>
</dbReference>
<accession>A0A7M7KWK4</accession>
<evidence type="ECO:0000256" key="1">
    <source>
        <dbReference type="ARBA" id="ARBA00004613"/>
    </source>
</evidence>